<feature type="region of interest" description="Disordered" evidence="1">
    <location>
        <begin position="131"/>
        <end position="157"/>
    </location>
</feature>
<comment type="caution">
    <text evidence="2">The sequence shown here is derived from an EMBL/GenBank/DDBJ whole genome shotgun (WGS) entry which is preliminary data.</text>
</comment>
<protein>
    <recommendedName>
        <fullName evidence="4">Nuclear transport factor 2 family protein</fullName>
    </recommendedName>
</protein>
<evidence type="ECO:0000313" key="3">
    <source>
        <dbReference type="Proteomes" id="UP000451860"/>
    </source>
</evidence>
<dbReference type="AlphaFoldDB" id="A0A7J5USU7"/>
<reference evidence="2 3" key="1">
    <citation type="submission" date="2019-10" db="EMBL/GenBank/DDBJ databases">
        <title>Georgenia wutianyii sp. nov. and Georgenia yuyongxinii sp. nov. isolated from plateau pika (Ochotona curzoniae) in the Qinghai-Tibet plateau of China.</title>
        <authorList>
            <person name="Tian Z."/>
        </authorList>
    </citation>
    <scope>NUCLEOTIDE SEQUENCE [LARGE SCALE GENOMIC DNA]</scope>
    <source>
        <strain evidence="2 3">DSM 21501</strain>
    </source>
</reference>
<evidence type="ECO:0000256" key="1">
    <source>
        <dbReference type="SAM" id="MobiDB-lite"/>
    </source>
</evidence>
<organism evidence="2 3">
    <name type="scientific">Georgenia thermotolerans</name>
    <dbReference type="NCBI Taxonomy" id="527326"/>
    <lineage>
        <taxon>Bacteria</taxon>
        <taxon>Bacillati</taxon>
        <taxon>Actinomycetota</taxon>
        <taxon>Actinomycetes</taxon>
        <taxon>Micrococcales</taxon>
        <taxon>Bogoriellaceae</taxon>
        <taxon>Georgenia</taxon>
    </lineage>
</organism>
<gene>
    <name evidence="2" type="ORF">GB883_04135</name>
</gene>
<dbReference type="EMBL" id="WHJE01000011">
    <property type="protein sequence ID" value="KAE8765357.1"/>
    <property type="molecule type" value="Genomic_DNA"/>
</dbReference>
<evidence type="ECO:0000313" key="2">
    <source>
        <dbReference type="EMBL" id="KAE8765357.1"/>
    </source>
</evidence>
<proteinExistence type="predicted"/>
<name>A0A7J5USU7_9MICO</name>
<dbReference type="Proteomes" id="UP000451860">
    <property type="component" value="Unassembled WGS sequence"/>
</dbReference>
<sequence length="157" mass="16932">MSQSPSPTSGSEAAATSVERLVRDYYGLLDELGQDPRQPLSRLEEYAEGVELSSQQRLYETERSDALHQTGDTRIAELVVQGANLSADPPTVEVDVCFDVSAVDIVDASGASTVTPDRPEFGWIRHIVVNRDGDSNPTGGWRVSSSQDLERPPCAAG</sequence>
<keyword evidence="3" id="KW-1185">Reference proteome</keyword>
<accession>A0A7J5USU7</accession>
<dbReference type="RefSeq" id="WP_152202686.1">
    <property type="nucleotide sequence ID" value="NZ_VUKF01000017.1"/>
</dbReference>
<feature type="compositionally biased region" description="Polar residues" evidence="1">
    <location>
        <begin position="135"/>
        <end position="147"/>
    </location>
</feature>
<evidence type="ECO:0008006" key="4">
    <source>
        <dbReference type="Google" id="ProtNLM"/>
    </source>
</evidence>
<dbReference type="OrthoDB" id="3781444at2"/>